<accession>A0ABT1FH19</accession>
<protein>
    <submittedName>
        <fullName evidence="1">SprB repeat-containing protein</fullName>
    </submittedName>
</protein>
<dbReference type="InterPro" id="IPR043504">
    <property type="entry name" value="Peptidase_S1_PA_chymotrypsin"/>
</dbReference>
<organism evidence="1 2">
    <name type="scientific">Runella salmonicolor</name>
    <dbReference type="NCBI Taxonomy" id="2950278"/>
    <lineage>
        <taxon>Bacteria</taxon>
        <taxon>Pseudomonadati</taxon>
        <taxon>Bacteroidota</taxon>
        <taxon>Cytophagia</taxon>
        <taxon>Cytophagales</taxon>
        <taxon>Spirosomataceae</taxon>
        <taxon>Runella</taxon>
    </lineage>
</organism>
<reference evidence="1 2" key="1">
    <citation type="submission" date="2022-06" db="EMBL/GenBank/DDBJ databases">
        <title>Runella sp. S5 genome sequencing.</title>
        <authorList>
            <person name="Park S."/>
        </authorList>
    </citation>
    <scope>NUCLEOTIDE SEQUENCE [LARGE SCALE GENOMIC DNA]</scope>
    <source>
        <strain evidence="1 2">S5</strain>
    </source>
</reference>
<dbReference type="Proteomes" id="UP001204772">
    <property type="component" value="Unassembled WGS sequence"/>
</dbReference>
<dbReference type="EMBL" id="JAMZEL010000001">
    <property type="protein sequence ID" value="MCP1381059.1"/>
    <property type="molecule type" value="Genomic_DNA"/>
</dbReference>
<feature type="non-terminal residue" evidence="1">
    <location>
        <position position="344"/>
    </location>
</feature>
<keyword evidence="2" id="KW-1185">Reference proteome</keyword>
<name>A0ABT1FH19_9BACT</name>
<dbReference type="InterPro" id="IPR025667">
    <property type="entry name" value="SprB_repeat"/>
</dbReference>
<comment type="caution">
    <text evidence="1">The sequence shown here is derived from an EMBL/GenBank/DDBJ whole genome shotgun (WGS) entry which is preliminary data.</text>
</comment>
<proteinExistence type="predicted"/>
<dbReference type="RefSeq" id="WP_253524222.1">
    <property type="nucleotide sequence ID" value="NZ_JAMZEL010000001.1"/>
</dbReference>
<dbReference type="Pfam" id="PF13573">
    <property type="entry name" value="SprB"/>
    <property type="match status" value="2"/>
</dbReference>
<evidence type="ECO:0000313" key="2">
    <source>
        <dbReference type="Proteomes" id="UP001204772"/>
    </source>
</evidence>
<dbReference type="Gene3D" id="2.40.10.10">
    <property type="entry name" value="Trypsin-like serine proteases"/>
    <property type="match status" value="1"/>
</dbReference>
<evidence type="ECO:0000313" key="1">
    <source>
        <dbReference type="EMBL" id="MCP1381059.1"/>
    </source>
</evidence>
<gene>
    <name evidence="1" type="ORF">NCI00_01420</name>
</gene>
<sequence>MQKLLLFLNRIPIVRFAFLLLLFGAGISGVSLAQNTFTSATANPNSFTLGTPNAIMTIAFTYAANPGANTITSYRIGHASASSTCDNALLPSNLSTFGVASQTGTRDYLFIYTYPANAPTGSRVIVIQALNADNSVRGTTCIPITVISPVTPLSFTTQTTNVSCFGGNNGSITVTASGGTGSYEYSKDNGSTFSSGSNPFTFSGLTTGQYQIVVKSGSNTSPASSITVGQPAQLNASASVTTPIDCFGGNAVITVSATGGTGSYGGTGTFSVPAGGPYNYTVTDANGCTASASVASVSQPAQLNASASVTTPIDCFGGNAVITVSATGGTGSYSGTGTFSVPAG</sequence>